<dbReference type="RefSeq" id="WP_232184643.1">
    <property type="nucleotide sequence ID" value="NZ_JAIOAP010000003.1"/>
</dbReference>
<gene>
    <name evidence="2" type="ORF">QJS35_09400</name>
</gene>
<evidence type="ECO:0000313" key="3">
    <source>
        <dbReference type="Proteomes" id="UP001493487"/>
    </source>
</evidence>
<sequence length="328" mass="35913">MPTSRLFAILPEQYVTTPDAMAIHSDGDLIVSCPNFADHSRPGCLIKIDRDQRVRKWIEVPVHEDTGIACPMGIAFGPDGDLYICDNQGWSGSEKGRFKGRILRLRIEGDRVVRTTVVAEGMEHPNGIRVRGSHLYVTQSVLTLVKDPTGLLRSCVYKFGLDDEGIQITNTLDDPHMLTTFLTLNENDQYGADGIEFDPEGNLYVGNFGDGAVHKITFNADGSVKDNVVWAKNQEQLQTTDGMIMDDAGNLYIADFSANAIAKVYPDATVERYASSPDSNGLKGELNQPSEPIIWNGKLVISCFDLVTGPGKVNSGHELPATLSELDL</sequence>
<dbReference type="PANTHER" id="PTHR47572">
    <property type="entry name" value="LIPOPROTEIN-RELATED"/>
    <property type="match status" value="1"/>
</dbReference>
<accession>A0ABV1KR96</accession>
<dbReference type="InterPro" id="IPR051262">
    <property type="entry name" value="SMP-30/CGR1_Lactonase"/>
</dbReference>
<organism evidence="2 3">
    <name type="scientific">Cohnella silvisoli</name>
    <dbReference type="NCBI Taxonomy" id="2873699"/>
    <lineage>
        <taxon>Bacteria</taxon>
        <taxon>Bacillati</taxon>
        <taxon>Bacillota</taxon>
        <taxon>Bacilli</taxon>
        <taxon>Bacillales</taxon>
        <taxon>Paenibacillaceae</taxon>
        <taxon>Cohnella</taxon>
    </lineage>
</organism>
<dbReference type="InterPro" id="IPR011042">
    <property type="entry name" value="6-blade_b-propeller_TolB-like"/>
</dbReference>
<dbReference type="Proteomes" id="UP001493487">
    <property type="component" value="Unassembled WGS sequence"/>
</dbReference>
<evidence type="ECO:0000313" key="2">
    <source>
        <dbReference type="EMBL" id="MEQ4482609.1"/>
    </source>
</evidence>
<proteinExistence type="inferred from homology"/>
<dbReference type="PANTHER" id="PTHR47572:SF4">
    <property type="entry name" value="LACTONASE DRP35"/>
    <property type="match status" value="1"/>
</dbReference>
<dbReference type="EMBL" id="JASKHM010000004">
    <property type="protein sequence ID" value="MEQ4482609.1"/>
    <property type="molecule type" value="Genomic_DNA"/>
</dbReference>
<name>A0ABV1KR96_9BACL</name>
<protein>
    <recommendedName>
        <fullName evidence="4">Phage head-tail adapter protein</fullName>
    </recommendedName>
</protein>
<evidence type="ECO:0000256" key="1">
    <source>
        <dbReference type="ARBA" id="ARBA00008853"/>
    </source>
</evidence>
<dbReference type="Gene3D" id="2.120.10.30">
    <property type="entry name" value="TolB, C-terminal domain"/>
    <property type="match status" value="3"/>
</dbReference>
<dbReference type="SUPFAM" id="SSF63829">
    <property type="entry name" value="Calcium-dependent phosphotriesterase"/>
    <property type="match status" value="1"/>
</dbReference>
<evidence type="ECO:0008006" key="4">
    <source>
        <dbReference type="Google" id="ProtNLM"/>
    </source>
</evidence>
<comment type="similarity">
    <text evidence="1">Belongs to the SMP-30/CGR1 family.</text>
</comment>
<reference evidence="2 3" key="1">
    <citation type="journal article" date="2023" name="Genome Announc.">
        <title>Pan-Genome Analyses of the Genus Cohnella and Proposal of the Novel Species Cohnella silvisoli sp. nov., Isolated from Forest Soil.</title>
        <authorList>
            <person name="Wang C."/>
            <person name="Mao L."/>
            <person name="Bao G."/>
            <person name="Zhu H."/>
        </authorList>
    </citation>
    <scope>NUCLEOTIDE SEQUENCE [LARGE SCALE GENOMIC DNA]</scope>
    <source>
        <strain evidence="2 3">NL03-T5-1</strain>
    </source>
</reference>
<comment type="caution">
    <text evidence="2">The sequence shown here is derived from an EMBL/GenBank/DDBJ whole genome shotgun (WGS) entry which is preliminary data.</text>
</comment>
<keyword evidence="3" id="KW-1185">Reference proteome</keyword>